<organism evidence="2 3">
    <name type="scientific">Lupinus luteus</name>
    <name type="common">European yellow lupine</name>
    <dbReference type="NCBI Taxonomy" id="3873"/>
    <lineage>
        <taxon>Eukaryota</taxon>
        <taxon>Viridiplantae</taxon>
        <taxon>Streptophyta</taxon>
        <taxon>Embryophyta</taxon>
        <taxon>Tracheophyta</taxon>
        <taxon>Spermatophyta</taxon>
        <taxon>Magnoliopsida</taxon>
        <taxon>eudicotyledons</taxon>
        <taxon>Gunneridae</taxon>
        <taxon>Pentapetalae</taxon>
        <taxon>rosids</taxon>
        <taxon>fabids</taxon>
        <taxon>Fabales</taxon>
        <taxon>Fabaceae</taxon>
        <taxon>Papilionoideae</taxon>
        <taxon>50 kb inversion clade</taxon>
        <taxon>genistoids sensu lato</taxon>
        <taxon>core genistoids</taxon>
        <taxon>Genisteae</taxon>
        <taxon>Lupinus</taxon>
    </lineage>
</organism>
<keyword evidence="3" id="KW-1185">Reference proteome</keyword>
<protein>
    <submittedName>
        <fullName evidence="2">Uncharacterized protein</fullName>
    </submittedName>
</protein>
<name>A0AAV1WVD0_LUPLU</name>
<dbReference type="EMBL" id="CAXHTB010000009">
    <property type="protein sequence ID" value="CAL0312702.1"/>
    <property type="molecule type" value="Genomic_DNA"/>
</dbReference>
<accession>A0AAV1WVD0</accession>
<evidence type="ECO:0000313" key="3">
    <source>
        <dbReference type="Proteomes" id="UP001497480"/>
    </source>
</evidence>
<gene>
    <name evidence="2" type="ORF">LLUT_LOCUS13762</name>
</gene>
<evidence type="ECO:0000256" key="1">
    <source>
        <dbReference type="SAM" id="MobiDB-lite"/>
    </source>
</evidence>
<reference evidence="2 3" key="1">
    <citation type="submission" date="2024-03" db="EMBL/GenBank/DDBJ databases">
        <authorList>
            <person name="Martinez-Hernandez J."/>
        </authorList>
    </citation>
    <scope>NUCLEOTIDE SEQUENCE [LARGE SCALE GENOMIC DNA]</scope>
</reference>
<feature type="region of interest" description="Disordered" evidence="1">
    <location>
        <begin position="152"/>
        <end position="174"/>
    </location>
</feature>
<evidence type="ECO:0000313" key="2">
    <source>
        <dbReference type="EMBL" id="CAL0312702.1"/>
    </source>
</evidence>
<dbReference type="AlphaFoldDB" id="A0AAV1WVD0"/>
<feature type="compositionally biased region" description="Low complexity" evidence="1">
    <location>
        <begin position="160"/>
        <end position="169"/>
    </location>
</feature>
<comment type="caution">
    <text evidence="2">The sequence shown here is derived from an EMBL/GenBank/DDBJ whole genome shotgun (WGS) entry which is preliminary data.</text>
</comment>
<proteinExistence type="predicted"/>
<sequence length="207" mass="23352">MKCTSSSHAKESLQITQPLSIKKSLTRVYTLKLKKNVTRKSEVKNKLKSSRSIKIVTFKSQNLTSKKYESNSSTSDIQTQSTYVGNKSQRVITGRLSLKPVKFLAKMPTFKSKNDSVCVKLHALQLSRILITLVTLKFHKKKVVLKEYHLHQHQGKNTNSSSSRMSIPSSDRHRFLQTGNGSADSGLVFSADAKPRLKWTPNLHARL</sequence>
<dbReference type="Proteomes" id="UP001497480">
    <property type="component" value="Unassembled WGS sequence"/>
</dbReference>